<keyword evidence="2 5" id="KW-0812">Transmembrane</keyword>
<dbReference type="GO" id="GO:0016874">
    <property type="term" value="F:ligase activity"/>
    <property type="evidence" value="ECO:0007669"/>
    <property type="project" value="UniProtKB-KW"/>
</dbReference>
<comment type="subcellular location">
    <subcellularLocation>
        <location evidence="1">Membrane</location>
        <topology evidence="1">Multi-pass membrane protein</topology>
    </subcellularLocation>
</comment>
<dbReference type="AlphaFoldDB" id="A0A3L7AN38"/>
<dbReference type="Pfam" id="PF04932">
    <property type="entry name" value="Wzy_C"/>
    <property type="match status" value="1"/>
</dbReference>
<dbReference type="RefSeq" id="WP_121689077.1">
    <property type="nucleotide sequence ID" value="NZ_RCUY01000010.1"/>
</dbReference>
<feature type="domain" description="O-antigen ligase-related" evidence="6">
    <location>
        <begin position="248"/>
        <end position="388"/>
    </location>
</feature>
<evidence type="ECO:0000256" key="2">
    <source>
        <dbReference type="ARBA" id="ARBA00022692"/>
    </source>
</evidence>
<protein>
    <submittedName>
        <fullName evidence="7">O-antigen ligase domain-containing protein</fullName>
    </submittedName>
</protein>
<feature type="transmembrane region" description="Helical" evidence="5">
    <location>
        <begin position="163"/>
        <end position="182"/>
    </location>
</feature>
<keyword evidence="8" id="KW-1185">Reference proteome</keyword>
<dbReference type="InterPro" id="IPR007016">
    <property type="entry name" value="O-antigen_ligase-rel_domated"/>
</dbReference>
<keyword evidence="3 5" id="KW-1133">Transmembrane helix</keyword>
<evidence type="ECO:0000259" key="6">
    <source>
        <dbReference type="Pfam" id="PF04932"/>
    </source>
</evidence>
<evidence type="ECO:0000256" key="4">
    <source>
        <dbReference type="ARBA" id="ARBA00023136"/>
    </source>
</evidence>
<gene>
    <name evidence="7" type="ORF">D9V34_12230</name>
</gene>
<dbReference type="GO" id="GO:0016020">
    <property type="term" value="C:membrane"/>
    <property type="evidence" value="ECO:0007669"/>
    <property type="project" value="UniProtKB-SubCell"/>
</dbReference>
<dbReference type="PANTHER" id="PTHR37422:SF13">
    <property type="entry name" value="LIPOPOLYSACCHARIDE BIOSYNTHESIS PROTEIN PA4999-RELATED"/>
    <property type="match status" value="1"/>
</dbReference>
<evidence type="ECO:0000256" key="1">
    <source>
        <dbReference type="ARBA" id="ARBA00004141"/>
    </source>
</evidence>
<dbReference type="InterPro" id="IPR051533">
    <property type="entry name" value="WaaL-like"/>
</dbReference>
<feature type="transmembrane region" description="Helical" evidence="5">
    <location>
        <begin position="194"/>
        <end position="214"/>
    </location>
</feature>
<evidence type="ECO:0000256" key="3">
    <source>
        <dbReference type="ARBA" id="ARBA00022989"/>
    </source>
</evidence>
<dbReference type="EMBL" id="RCUY01000010">
    <property type="protein sequence ID" value="RLP81385.1"/>
    <property type="molecule type" value="Genomic_DNA"/>
</dbReference>
<dbReference type="OrthoDB" id="4772390at2"/>
<keyword evidence="4 5" id="KW-0472">Membrane</keyword>
<dbReference type="PANTHER" id="PTHR37422">
    <property type="entry name" value="TEICHURONIC ACID BIOSYNTHESIS PROTEIN TUAE"/>
    <property type="match status" value="1"/>
</dbReference>
<dbReference type="Proteomes" id="UP000269438">
    <property type="component" value="Unassembled WGS sequence"/>
</dbReference>
<proteinExistence type="predicted"/>
<feature type="transmembrane region" description="Helical" evidence="5">
    <location>
        <begin position="379"/>
        <end position="396"/>
    </location>
</feature>
<keyword evidence="7" id="KW-0436">Ligase</keyword>
<feature type="transmembrane region" description="Helical" evidence="5">
    <location>
        <begin position="408"/>
        <end position="424"/>
    </location>
</feature>
<feature type="transmembrane region" description="Helical" evidence="5">
    <location>
        <begin position="104"/>
        <end position="126"/>
    </location>
</feature>
<evidence type="ECO:0000256" key="5">
    <source>
        <dbReference type="SAM" id="Phobius"/>
    </source>
</evidence>
<sequence>MTSTTSRRIRPLRPALPFGKARVINRGAVRVAAPTAAPAAQDSASASAEVASVPTATSAAQNSATVSGSVAPALPKARVPWIVLVACAIALLINVPARWSVGPVSASAAITLLIAVAFVACIPLLLRKRSDAVRGPRVLPITLGIFLAYSGGRLLLSPSIEGLQNVAVFTMFILGICFAAQGATPERAMRALSALRWTGIIVSLVFLGALGAGIEIYDERALALTALILLSTAIAVPAAGLILRLSPFIITAAIVSSLSRTASVIAVTLFAFFVVRLRRGNRLLLAIITLSIALVGVWLLVTTYEPLRERFLEGDNAADFGGLTINTSGRSVLWEMTLDSAAQSPIIGNGAGSASALISAHFTNISHPHNEYLRLYHDYGVIGLALFVWGFATLLGRVGRRAAHSDSPIHWAALIAMVAVALAATTDNVIIYPFVMLPLGALVGLSLGLPDEAAASTPNPKKRVPARV</sequence>
<feature type="transmembrane region" description="Helical" evidence="5">
    <location>
        <begin position="249"/>
        <end position="275"/>
    </location>
</feature>
<accession>A0A3L7AN38</accession>
<comment type="caution">
    <text evidence="7">The sequence shown here is derived from an EMBL/GenBank/DDBJ whole genome shotgun (WGS) entry which is preliminary data.</text>
</comment>
<organism evidence="7 8">
    <name type="scientific">Mycetocola lacteus</name>
    <dbReference type="NCBI Taxonomy" id="76637"/>
    <lineage>
        <taxon>Bacteria</taxon>
        <taxon>Bacillati</taxon>
        <taxon>Actinomycetota</taxon>
        <taxon>Actinomycetes</taxon>
        <taxon>Micrococcales</taxon>
        <taxon>Microbacteriaceae</taxon>
        <taxon>Mycetocola</taxon>
    </lineage>
</organism>
<feature type="transmembrane region" description="Helical" evidence="5">
    <location>
        <begin position="79"/>
        <end position="97"/>
    </location>
</feature>
<name>A0A3L7AN38_9MICO</name>
<feature type="transmembrane region" description="Helical" evidence="5">
    <location>
        <begin position="430"/>
        <end position="449"/>
    </location>
</feature>
<feature type="transmembrane region" description="Helical" evidence="5">
    <location>
        <begin position="282"/>
        <end position="301"/>
    </location>
</feature>
<feature type="transmembrane region" description="Helical" evidence="5">
    <location>
        <begin position="221"/>
        <end position="243"/>
    </location>
</feature>
<evidence type="ECO:0000313" key="7">
    <source>
        <dbReference type="EMBL" id="RLP81385.1"/>
    </source>
</evidence>
<reference evidence="7 8" key="1">
    <citation type="submission" date="2018-10" db="EMBL/GenBank/DDBJ databases">
        <authorList>
            <person name="Li J."/>
        </authorList>
    </citation>
    <scope>NUCLEOTIDE SEQUENCE [LARGE SCALE GENOMIC DNA]</scope>
    <source>
        <strain evidence="7 8">JCM 11654</strain>
    </source>
</reference>
<evidence type="ECO:0000313" key="8">
    <source>
        <dbReference type="Proteomes" id="UP000269438"/>
    </source>
</evidence>